<comment type="caution">
    <text evidence="1">The sequence shown here is derived from an EMBL/GenBank/DDBJ whole genome shotgun (WGS) entry which is preliminary data.</text>
</comment>
<dbReference type="InterPro" id="IPR025851">
    <property type="entry name" value="SUKH-4"/>
</dbReference>
<dbReference type="Proteomes" id="UP001500967">
    <property type="component" value="Unassembled WGS sequence"/>
</dbReference>
<name>A0ABN0UJT7_9ACTN</name>
<proteinExistence type="predicted"/>
<accession>A0ABN0UJT7</accession>
<evidence type="ECO:0000313" key="2">
    <source>
        <dbReference type="Proteomes" id="UP001500967"/>
    </source>
</evidence>
<dbReference type="RefSeq" id="WP_344650629.1">
    <property type="nucleotide sequence ID" value="NZ_BAAAGX010000016.1"/>
</dbReference>
<reference evidence="1 2" key="1">
    <citation type="journal article" date="2019" name="Int. J. Syst. Evol. Microbiol.">
        <title>The Global Catalogue of Microorganisms (GCM) 10K type strain sequencing project: providing services to taxonomists for standard genome sequencing and annotation.</title>
        <authorList>
            <consortium name="The Broad Institute Genomics Platform"/>
            <consortium name="The Broad Institute Genome Sequencing Center for Infectious Disease"/>
            <person name="Wu L."/>
            <person name="Ma J."/>
        </authorList>
    </citation>
    <scope>NUCLEOTIDE SEQUENCE [LARGE SCALE GENOMIC DNA]</scope>
    <source>
        <strain evidence="1 2">JCM 10425</strain>
    </source>
</reference>
<sequence>MPLSDTDIAAALADVLDGDLTLPYPGDWGIGPDGNGRTRVAVDQGLSTIVVDRTDGTVLLVGPDGDESVINSSPDTLAEFAGQYSAALGASAVPDDADEADEYWESLGEQLLERFRGIDPVAVEDAESFWSVAVEELGYGMHAPN</sequence>
<evidence type="ECO:0000313" key="1">
    <source>
        <dbReference type="EMBL" id="GAA0252957.1"/>
    </source>
</evidence>
<protein>
    <submittedName>
        <fullName evidence="1">SUKH-4 family immunity protein</fullName>
    </submittedName>
</protein>
<organism evidence="1 2">
    <name type="scientific">Cryptosporangium japonicum</name>
    <dbReference type="NCBI Taxonomy" id="80872"/>
    <lineage>
        <taxon>Bacteria</taxon>
        <taxon>Bacillati</taxon>
        <taxon>Actinomycetota</taxon>
        <taxon>Actinomycetes</taxon>
        <taxon>Cryptosporangiales</taxon>
        <taxon>Cryptosporangiaceae</taxon>
        <taxon>Cryptosporangium</taxon>
    </lineage>
</organism>
<gene>
    <name evidence="1" type="ORF">GCM10009539_42660</name>
</gene>
<keyword evidence="2" id="KW-1185">Reference proteome</keyword>
<dbReference type="EMBL" id="BAAAGX010000016">
    <property type="protein sequence ID" value="GAA0252957.1"/>
    <property type="molecule type" value="Genomic_DNA"/>
</dbReference>
<dbReference type="Pfam" id="PF14435">
    <property type="entry name" value="SUKH-4"/>
    <property type="match status" value="1"/>
</dbReference>